<dbReference type="PANTHER" id="PTHR32063">
    <property type="match status" value="1"/>
</dbReference>
<feature type="transmembrane region" description="Helical" evidence="1">
    <location>
        <begin position="36"/>
        <end position="59"/>
    </location>
</feature>
<dbReference type="Gene3D" id="1.20.1640.10">
    <property type="entry name" value="Multidrug efflux transporter AcrB transmembrane domain"/>
    <property type="match status" value="1"/>
</dbReference>
<dbReference type="GO" id="GO:0042910">
    <property type="term" value="F:xenobiotic transmembrane transporter activity"/>
    <property type="evidence" value="ECO:0007669"/>
    <property type="project" value="TreeGrafter"/>
</dbReference>
<gene>
    <name evidence="2" type="ORF">LCGC14_1195220</name>
</gene>
<dbReference type="EMBL" id="LAZR01006098">
    <property type="protein sequence ID" value="KKM94751.1"/>
    <property type="molecule type" value="Genomic_DNA"/>
</dbReference>
<comment type="caution">
    <text evidence="2">The sequence shown here is derived from an EMBL/GenBank/DDBJ whole genome shotgun (WGS) entry which is preliminary data.</text>
</comment>
<keyword evidence="1" id="KW-0472">Membrane</keyword>
<dbReference type="Pfam" id="PF00873">
    <property type="entry name" value="ACR_tran"/>
    <property type="match status" value="1"/>
</dbReference>
<name>A0A0F9M5W4_9ZZZZ</name>
<evidence type="ECO:0000256" key="1">
    <source>
        <dbReference type="SAM" id="Phobius"/>
    </source>
</evidence>
<dbReference type="SUPFAM" id="SSF82866">
    <property type="entry name" value="Multidrug efflux transporter AcrB transmembrane domain"/>
    <property type="match status" value="1"/>
</dbReference>
<evidence type="ECO:0008006" key="3">
    <source>
        <dbReference type="Google" id="ProtNLM"/>
    </source>
</evidence>
<dbReference type="GO" id="GO:0005886">
    <property type="term" value="C:plasma membrane"/>
    <property type="evidence" value="ECO:0007669"/>
    <property type="project" value="TreeGrafter"/>
</dbReference>
<reference evidence="2" key="1">
    <citation type="journal article" date="2015" name="Nature">
        <title>Complex archaea that bridge the gap between prokaryotes and eukaryotes.</title>
        <authorList>
            <person name="Spang A."/>
            <person name="Saw J.H."/>
            <person name="Jorgensen S.L."/>
            <person name="Zaremba-Niedzwiedzka K."/>
            <person name="Martijn J."/>
            <person name="Lind A.E."/>
            <person name="van Eijk R."/>
            <person name="Schleper C."/>
            <person name="Guy L."/>
            <person name="Ettema T.J."/>
        </authorList>
    </citation>
    <scope>NUCLEOTIDE SEQUENCE</scope>
</reference>
<dbReference type="InterPro" id="IPR001036">
    <property type="entry name" value="Acrflvin-R"/>
</dbReference>
<feature type="transmembrane region" description="Helical" evidence="1">
    <location>
        <begin position="7"/>
        <end position="24"/>
    </location>
</feature>
<proteinExistence type="predicted"/>
<keyword evidence="1" id="KW-1133">Transmembrane helix</keyword>
<organism evidence="2">
    <name type="scientific">marine sediment metagenome</name>
    <dbReference type="NCBI Taxonomy" id="412755"/>
    <lineage>
        <taxon>unclassified sequences</taxon>
        <taxon>metagenomes</taxon>
        <taxon>ecological metagenomes</taxon>
    </lineage>
</organism>
<keyword evidence="1" id="KW-0812">Transmembrane</keyword>
<evidence type="ECO:0000313" key="2">
    <source>
        <dbReference type="EMBL" id="KKM94751.1"/>
    </source>
</evidence>
<accession>A0A0F9M5W4</accession>
<dbReference type="PANTHER" id="PTHR32063:SF4">
    <property type="entry name" value="SLR6043 PROTEIN"/>
    <property type="match status" value="1"/>
</dbReference>
<feature type="non-terminal residue" evidence="2">
    <location>
        <position position="1"/>
    </location>
</feature>
<sequence length="72" mass="7662">AQERLPSILITALVTALAMLPIALNSDSPGREIMGPMASIIIGGLISSTILNLLVLPSVMLRYGRFTRKDVA</sequence>
<dbReference type="AlphaFoldDB" id="A0A0F9M5W4"/>
<protein>
    <recommendedName>
        <fullName evidence="3">Acriflavin resistance protein</fullName>
    </recommendedName>
</protein>